<dbReference type="EMBL" id="WIWV01000001">
    <property type="protein sequence ID" value="KAF7720297.1"/>
    <property type="molecule type" value="Genomic_DNA"/>
</dbReference>
<accession>A0A8J8W9L4</accession>
<dbReference type="AlphaFoldDB" id="A0A8J8W9L4"/>
<evidence type="ECO:0000313" key="1">
    <source>
        <dbReference type="EMBL" id="KAF7720297.1"/>
    </source>
</evidence>
<comment type="caution">
    <text evidence="1">The sequence shown here is derived from an EMBL/GenBank/DDBJ whole genome shotgun (WGS) entry which is preliminary data.</text>
</comment>
<dbReference type="Proteomes" id="UP000631181">
    <property type="component" value="Unassembled WGS sequence"/>
</dbReference>
<protein>
    <submittedName>
        <fullName evidence="1">Uncharacterized protein</fullName>
    </submittedName>
</protein>
<proteinExistence type="predicted"/>
<keyword evidence="2" id="KW-1185">Reference proteome</keyword>
<dbReference type="InterPro" id="IPR053157">
    <property type="entry name" value="Sterol_Uptake_Regulator"/>
</dbReference>
<dbReference type="OrthoDB" id="4937900at2759"/>
<sequence length="300" mass="33836">MLHMELFYHLISDTLPGLDVQLGETDLVGLVPHLLKAPYMVNELLAFSALHLSTRHPERCKYYRTQATQLQTHAIANFQEGGLVIDQETCVPAVMFSSIVGLHALCDALVHREKDFAHFVDKFVHCFRLHLGVRTVFTEAWPMIRQSVLKPLLADVERQHHFDGRLGLGCAKLLRLVQAANLGDHLTSIYKQAIEQLQVSANVFIPSALAGSQFFGAGWPLLVCSEYNDLLLQRRPEALVILAHYAIMLQCCRGSWIVGDGGHYIIQSTRDWLGSEWAEWLEWAVTDVEDPVKLLLQVYG</sequence>
<evidence type="ECO:0000313" key="2">
    <source>
        <dbReference type="Proteomes" id="UP000631181"/>
    </source>
</evidence>
<reference evidence="1" key="1">
    <citation type="journal article" date="2020" name="Front. Microbiol.">
        <title>Gene regulatory networks of Penicillium echinulatum 2HH and Penicillium oxalicum 114-2 inferred by a computational biology approach.</title>
        <authorList>
            <person name="Lenz A.R."/>
            <person name="Galan-Vasquez E."/>
            <person name="Balbinot E."/>
            <person name="De Abreu F.P."/>
            <person name="De Oliveira N.S."/>
            <person name="Da Rosa L.O."/>
            <person name="De Avila E Silva S."/>
            <person name="Camassola M."/>
            <person name="Dillon A.J.P."/>
            <person name="Perez-Rueda E."/>
        </authorList>
    </citation>
    <scope>NUCLEOTIDE SEQUENCE</scope>
    <source>
        <strain evidence="1">S1M29</strain>
    </source>
</reference>
<organism evidence="1 2">
    <name type="scientific">Penicillium ucsense</name>
    <dbReference type="NCBI Taxonomy" id="2839758"/>
    <lineage>
        <taxon>Eukaryota</taxon>
        <taxon>Fungi</taxon>
        <taxon>Dikarya</taxon>
        <taxon>Ascomycota</taxon>
        <taxon>Pezizomycotina</taxon>
        <taxon>Eurotiomycetes</taxon>
        <taxon>Eurotiomycetidae</taxon>
        <taxon>Eurotiales</taxon>
        <taxon>Aspergillaceae</taxon>
        <taxon>Penicillium</taxon>
    </lineage>
</organism>
<name>A0A8J8W9L4_9EURO</name>
<dbReference type="PANTHER" id="PTHR47784">
    <property type="entry name" value="STEROL UPTAKE CONTROL PROTEIN 2"/>
    <property type="match status" value="1"/>
</dbReference>
<gene>
    <name evidence="1" type="ORF">PECM_000226</name>
</gene>
<dbReference type="PANTHER" id="PTHR47784:SF4">
    <property type="entry name" value="ZN(II)2CYS6 TRANSCRIPTION FACTOR (EUROFUNG)"/>
    <property type="match status" value="1"/>
</dbReference>
<dbReference type="GO" id="GO:0001228">
    <property type="term" value="F:DNA-binding transcription activator activity, RNA polymerase II-specific"/>
    <property type="evidence" value="ECO:0007669"/>
    <property type="project" value="TreeGrafter"/>
</dbReference>